<dbReference type="PROSITE" id="PS01358">
    <property type="entry name" value="ZF_RANBP2_1"/>
    <property type="match status" value="1"/>
</dbReference>
<sequence>MDRGIEYMDRVQMERLIVDESVLSTMSIRPGGAPPGWYCAVCTADNDMIHDTCPSCSHSRSYTVQLAMLSQLTENTPFGSQGGRGITVSRILYGAVTGAVTGVFAIVGALTGAVTGAFAGRSSDNGLLRGAGLGALAGAVLSVEVLEATRAYWASERSAASAASSLAEFLEDILSGRFVQEQLGPVLLAAHRWQGNTGELYDELSVMINSTHTATKGGSKTSLDQLPTHVVDHDNGKDSGDEYNCCAICLQELMQGETARSLPPCHHTFHMNCVDRWLTHHGSCPVCRHDI</sequence>
<dbReference type="InterPro" id="IPR001841">
    <property type="entry name" value="Znf_RING"/>
</dbReference>
<dbReference type="InterPro" id="IPR013083">
    <property type="entry name" value="Znf_RING/FYVE/PHD"/>
</dbReference>
<dbReference type="GO" id="GO:0008270">
    <property type="term" value="F:zinc ion binding"/>
    <property type="evidence" value="ECO:0007669"/>
    <property type="project" value="UniProtKB-KW"/>
</dbReference>
<dbReference type="Proteomes" id="UP000077202">
    <property type="component" value="Unassembled WGS sequence"/>
</dbReference>
<proteinExistence type="predicted"/>
<dbReference type="PANTHER" id="PTHR46151:SF18">
    <property type="entry name" value="NEP1-INTERACTING PROTEIN-LIKE 2"/>
    <property type="match status" value="1"/>
</dbReference>
<evidence type="ECO:0000313" key="10">
    <source>
        <dbReference type="EMBL" id="OAE28369.1"/>
    </source>
</evidence>
<dbReference type="EMBL" id="AP019866">
    <property type="protein sequence ID" value="BBM99220.1"/>
    <property type="molecule type" value="Genomic_DNA"/>
</dbReference>
<keyword evidence="4" id="KW-0862">Zinc</keyword>
<keyword evidence="3 6" id="KW-0863">Zinc-finger</keyword>
<evidence type="ECO:0000256" key="4">
    <source>
        <dbReference type="ARBA" id="ARBA00022833"/>
    </source>
</evidence>
<keyword evidence="5 7" id="KW-0472">Membrane</keyword>
<keyword evidence="7" id="KW-0812">Transmembrane</keyword>
<keyword evidence="7" id="KW-1133">Transmembrane helix</keyword>
<dbReference type="PROSITE" id="PS50089">
    <property type="entry name" value="ZF_RING_2"/>
    <property type="match status" value="1"/>
</dbReference>
<dbReference type="Proteomes" id="UP001162541">
    <property type="component" value="Chromosome 1"/>
</dbReference>
<evidence type="ECO:0000259" key="8">
    <source>
        <dbReference type="PROSITE" id="PS50089"/>
    </source>
</evidence>
<dbReference type="AlphaFoldDB" id="A0A176W5S9"/>
<feature type="transmembrane region" description="Helical" evidence="7">
    <location>
        <begin position="91"/>
        <end position="114"/>
    </location>
</feature>
<evidence type="ECO:0000256" key="7">
    <source>
        <dbReference type="SAM" id="Phobius"/>
    </source>
</evidence>
<evidence type="ECO:0000313" key="11">
    <source>
        <dbReference type="Proteomes" id="UP000077202"/>
    </source>
</evidence>
<reference evidence="9" key="2">
    <citation type="journal article" date="2019" name="Curr. Biol.">
        <title>Chromatin organization in early land plants reveals an ancestral association between H3K27me3, transposons, and constitutive heterochromatin.</title>
        <authorList>
            <person name="Montgomery S.A."/>
            <person name="Tanizawa Y."/>
            <person name="Galik B."/>
            <person name="Wang N."/>
            <person name="Ito T."/>
            <person name="Mochizuki T."/>
            <person name="Akimcheva S."/>
            <person name="Bowman J."/>
            <person name="Cognat V."/>
            <person name="Drouard L."/>
            <person name="Ekker H."/>
            <person name="Houng S."/>
            <person name="Kohchi T."/>
            <person name="Lin S."/>
            <person name="Liu L.D."/>
            <person name="Nakamura Y."/>
            <person name="Valeeva L.R."/>
            <person name="Shakirov E.V."/>
            <person name="Shippen D.E."/>
            <person name="Wei W."/>
            <person name="Yagura M."/>
            <person name="Yamaoka S."/>
            <person name="Yamato K.T."/>
            <person name="Liu C."/>
            <person name="Berger F."/>
        </authorList>
    </citation>
    <scope>NUCLEOTIDE SEQUENCE [LARGE SCALE GENOMIC DNA]</scope>
    <source>
        <strain evidence="9">Tak-1</strain>
    </source>
</reference>
<reference evidence="10 11" key="1">
    <citation type="submission" date="2016-03" db="EMBL/GenBank/DDBJ databases">
        <title>Mechanisms controlling the formation of the plant cell surface in tip-growing cells are functionally conserved among land plants.</title>
        <authorList>
            <person name="Honkanen S."/>
            <person name="Jones V.A."/>
            <person name="Morieri G."/>
            <person name="Champion C."/>
            <person name="Hetherington A.J."/>
            <person name="Kelly S."/>
            <person name="Saint-Marcoux D."/>
            <person name="Proust H."/>
            <person name="Prescott H."/>
            <person name="Dolan L."/>
        </authorList>
    </citation>
    <scope>NUCLEOTIDE SEQUENCE [LARGE SCALE GENOMIC DNA]</scope>
    <source>
        <strain evidence="11">cv. Tak-1 and cv. Tak-2</strain>
        <tissue evidence="10">Whole gametophyte</tissue>
    </source>
</reference>
<keyword evidence="11" id="KW-1185">Reference proteome</keyword>
<feature type="domain" description="RING-type" evidence="8">
    <location>
        <begin position="246"/>
        <end position="288"/>
    </location>
</feature>
<dbReference type="InterPro" id="IPR001876">
    <property type="entry name" value="Znf_RanBP2"/>
</dbReference>
<comment type="subcellular location">
    <subcellularLocation>
        <location evidence="1">Membrane</location>
    </subcellularLocation>
</comment>
<reference evidence="12" key="3">
    <citation type="journal article" date="2020" name="Curr. Biol.">
        <title>Chromatin organization in early land plants reveals an ancestral association between H3K27me3, transposons, and constitutive heterochromatin.</title>
        <authorList>
            <person name="Montgomery S.A."/>
            <person name="Tanizawa Y."/>
            <person name="Galik B."/>
            <person name="Wang N."/>
            <person name="Ito T."/>
            <person name="Mochizuki T."/>
            <person name="Akimcheva S."/>
            <person name="Bowman J.L."/>
            <person name="Cognat V."/>
            <person name="Marechal-Drouard L."/>
            <person name="Ekker H."/>
            <person name="Hong S.F."/>
            <person name="Kohchi T."/>
            <person name="Lin S.S."/>
            <person name="Liu L.D."/>
            <person name="Nakamura Y."/>
            <person name="Valeeva L.R."/>
            <person name="Shakirov E.V."/>
            <person name="Shippen D.E."/>
            <person name="Wei W.L."/>
            <person name="Yagura M."/>
            <person name="Yamaoka S."/>
            <person name="Yamato K.T."/>
            <person name="Liu C."/>
            <person name="Berger F."/>
        </authorList>
    </citation>
    <scope>NUCLEOTIDE SEQUENCE [LARGE SCALE GENOMIC DNA]</scope>
    <source>
        <strain evidence="12">Tak-1</strain>
    </source>
</reference>
<dbReference type="Pfam" id="PF13639">
    <property type="entry name" value="zf-RING_2"/>
    <property type="match status" value="1"/>
</dbReference>
<gene>
    <name evidence="10" type="ORF">AXG93_2490s1600</name>
    <name evidence="9" type="ORF">Mp_1g19680</name>
</gene>
<evidence type="ECO:0000256" key="5">
    <source>
        <dbReference type="ARBA" id="ARBA00023136"/>
    </source>
</evidence>
<evidence type="ECO:0000256" key="2">
    <source>
        <dbReference type="ARBA" id="ARBA00022723"/>
    </source>
</evidence>
<evidence type="ECO:0000256" key="3">
    <source>
        <dbReference type="ARBA" id="ARBA00022771"/>
    </source>
</evidence>
<dbReference type="GO" id="GO:0016020">
    <property type="term" value="C:membrane"/>
    <property type="evidence" value="ECO:0007669"/>
    <property type="project" value="UniProtKB-SubCell"/>
</dbReference>
<dbReference type="SUPFAM" id="SSF57850">
    <property type="entry name" value="RING/U-box"/>
    <property type="match status" value="1"/>
</dbReference>
<evidence type="ECO:0000256" key="6">
    <source>
        <dbReference type="PROSITE-ProRule" id="PRU00175"/>
    </source>
</evidence>
<dbReference type="Gene3D" id="3.30.40.10">
    <property type="entry name" value="Zinc/RING finger domain, C3HC4 (zinc finger)"/>
    <property type="match status" value="1"/>
</dbReference>
<evidence type="ECO:0000256" key="1">
    <source>
        <dbReference type="ARBA" id="ARBA00004370"/>
    </source>
</evidence>
<accession>A0A176W5S9</accession>
<evidence type="ECO:0000313" key="12">
    <source>
        <dbReference type="Proteomes" id="UP001162541"/>
    </source>
</evidence>
<dbReference type="PANTHER" id="PTHR46151">
    <property type="entry name" value="NEP1-INTERACTING PROTEIN-LIKE 2"/>
    <property type="match status" value="1"/>
</dbReference>
<dbReference type="EMBL" id="LVLJ01001741">
    <property type="protein sequence ID" value="OAE28369.1"/>
    <property type="molecule type" value="Genomic_DNA"/>
</dbReference>
<protein>
    <recommendedName>
        <fullName evidence="8">RING-type domain-containing protein</fullName>
    </recommendedName>
</protein>
<organism evidence="10 11">
    <name type="scientific">Marchantia polymorpha subsp. ruderalis</name>
    <dbReference type="NCBI Taxonomy" id="1480154"/>
    <lineage>
        <taxon>Eukaryota</taxon>
        <taxon>Viridiplantae</taxon>
        <taxon>Streptophyta</taxon>
        <taxon>Embryophyta</taxon>
        <taxon>Marchantiophyta</taxon>
        <taxon>Marchantiopsida</taxon>
        <taxon>Marchantiidae</taxon>
        <taxon>Marchantiales</taxon>
        <taxon>Marchantiaceae</taxon>
        <taxon>Marchantia</taxon>
    </lineage>
</organism>
<name>A0A176W5S9_MARPO</name>
<keyword evidence="2" id="KW-0479">Metal-binding</keyword>
<evidence type="ECO:0000313" key="9">
    <source>
        <dbReference type="EMBL" id="BBM99220.1"/>
    </source>
</evidence>
<dbReference type="SMART" id="SM00184">
    <property type="entry name" value="RING"/>
    <property type="match status" value="1"/>
</dbReference>